<accession>A0A8D2LZI1</accession>
<evidence type="ECO:0000313" key="3">
    <source>
        <dbReference type="Ensembl" id="ENSZALP00000000881.1"/>
    </source>
</evidence>
<dbReference type="AlphaFoldDB" id="A0A8D2LZI1"/>
<keyword evidence="1" id="KW-1133">Transmembrane helix</keyword>
<name>A0A8D2LZI1_ZONAL</name>
<organism evidence="3 4">
    <name type="scientific">Zonotrichia albicollis</name>
    <name type="common">White-throated sparrow</name>
    <name type="synonym">Fringilla albicollis</name>
    <dbReference type="NCBI Taxonomy" id="44394"/>
    <lineage>
        <taxon>Eukaryota</taxon>
        <taxon>Metazoa</taxon>
        <taxon>Chordata</taxon>
        <taxon>Craniata</taxon>
        <taxon>Vertebrata</taxon>
        <taxon>Euteleostomi</taxon>
        <taxon>Archelosauria</taxon>
        <taxon>Archosauria</taxon>
        <taxon>Dinosauria</taxon>
        <taxon>Saurischia</taxon>
        <taxon>Theropoda</taxon>
        <taxon>Coelurosauria</taxon>
        <taxon>Aves</taxon>
        <taxon>Neognathae</taxon>
        <taxon>Neoaves</taxon>
        <taxon>Telluraves</taxon>
        <taxon>Australaves</taxon>
        <taxon>Passeriformes</taxon>
        <taxon>Passerellidae</taxon>
        <taxon>Zonotrichia</taxon>
    </lineage>
</organism>
<keyword evidence="1" id="KW-0812">Transmembrane</keyword>
<dbReference type="GO" id="GO:0140013">
    <property type="term" value="P:meiotic nuclear division"/>
    <property type="evidence" value="ECO:0007669"/>
    <property type="project" value="TreeGrafter"/>
</dbReference>
<proteinExistence type="predicted"/>
<protein>
    <recommendedName>
        <fullName evidence="2">Synaptonemal complex protein 2 Spt16M-like domain-containing protein</fullName>
    </recommendedName>
</protein>
<dbReference type="InterPro" id="IPR040560">
    <property type="entry name" value="SYCP2_SLD"/>
</dbReference>
<feature type="transmembrane region" description="Helical" evidence="1">
    <location>
        <begin position="152"/>
        <end position="172"/>
    </location>
</feature>
<evidence type="ECO:0000313" key="4">
    <source>
        <dbReference type="Proteomes" id="UP000694413"/>
    </source>
</evidence>
<reference evidence="3" key="2">
    <citation type="submission" date="2025-09" db="UniProtKB">
        <authorList>
            <consortium name="Ensembl"/>
        </authorList>
    </citation>
    <scope>IDENTIFICATION</scope>
</reference>
<evidence type="ECO:0000256" key="1">
    <source>
        <dbReference type="SAM" id="Phobius"/>
    </source>
</evidence>
<keyword evidence="4" id="KW-1185">Reference proteome</keyword>
<dbReference type="Ensembl" id="ENSZALT00000001568.1">
    <property type="protein sequence ID" value="ENSZALP00000000881.1"/>
    <property type="gene ID" value="ENSZALG00000001038.1"/>
</dbReference>
<dbReference type="Proteomes" id="UP000694413">
    <property type="component" value="Unassembled WGS sequence"/>
</dbReference>
<reference evidence="3" key="1">
    <citation type="submission" date="2025-08" db="UniProtKB">
        <authorList>
            <consortium name="Ensembl"/>
        </authorList>
    </citation>
    <scope>IDENTIFICATION</scope>
</reference>
<dbReference type="GO" id="GO:0000800">
    <property type="term" value="C:lateral element"/>
    <property type="evidence" value="ECO:0007669"/>
    <property type="project" value="TreeGrafter"/>
</dbReference>
<keyword evidence="1" id="KW-0472">Membrane</keyword>
<evidence type="ECO:0000259" key="2">
    <source>
        <dbReference type="Pfam" id="PF18584"/>
    </source>
</evidence>
<feature type="domain" description="Synaptonemal complex protein 2 Spt16M-like" evidence="2">
    <location>
        <begin position="14"/>
        <end position="124"/>
    </location>
</feature>
<dbReference type="Pfam" id="PF18584">
    <property type="entry name" value="SYCP2_SLD"/>
    <property type="match status" value="1"/>
</dbReference>
<dbReference type="PANTHER" id="PTHR15607:SF14">
    <property type="entry name" value="SYNAPTONEMAL COMPLEX PROTEIN 2-LIKE"/>
    <property type="match status" value="1"/>
</dbReference>
<dbReference type="GO" id="GO:0000779">
    <property type="term" value="C:condensed chromosome, centromeric region"/>
    <property type="evidence" value="ECO:0007669"/>
    <property type="project" value="TreeGrafter"/>
</dbReference>
<dbReference type="PANTHER" id="PTHR15607">
    <property type="entry name" value="SYNAPTONEMAL COMPLEX PROTEIN-RELATED"/>
    <property type="match status" value="1"/>
</dbReference>
<sequence length="183" mass="21091">MLNTSYEVCFSSRVYSFPCISAFADMNEAKKPSDEKLEEFWIDFNVGSQSVTFYVDCDEGALWDSVRLSKENINTYSVKEKDRKKIVRIFMKIPTAINKTEAIKFKLVFSDELEILAVLRKVLGDEKLMIFESEDEIVHSGKEAMQNEAGDFFFFFGVFSLNLNICFHIIIFTCSPQLTVTFT</sequence>
<dbReference type="InterPro" id="IPR024835">
    <property type="entry name" value="SYCP2-like"/>
</dbReference>